<name>A0ABX8EDG0_9ACTN</name>
<sequence length="172" mass="18225">MNDQTATGPGTLDVGEAPRLDDLDLPALRGYRQRLRDEEDRASYWRRVVHARLDLIEAGGSGTGGGAGVAIGLEDLVRVLGDTATGAGRTALLRVRAADPLPELPDLAEVWAPPASPAETAVVVERLRAAERQLTAYRSALFARLDESTAALIARYRSDPSAALSVLEQGAA</sequence>
<evidence type="ECO:0000313" key="2">
    <source>
        <dbReference type="EMBL" id="QVT78516.1"/>
    </source>
</evidence>
<dbReference type="RefSeq" id="WP_214058095.1">
    <property type="nucleotide sequence ID" value="NZ_CP075371.1"/>
</dbReference>
<dbReference type="Pfam" id="PF22802">
    <property type="entry name" value="RsiG"/>
    <property type="match status" value="1"/>
</dbReference>
<gene>
    <name evidence="2" type="ORF">ENKNEFLB_00893</name>
</gene>
<accession>A0ABX8EDG0</accession>
<dbReference type="EMBL" id="CP075371">
    <property type="protein sequence ID" value="QVT78516.1"/>
    <property type="molecule type" value="Genomic_DNA"/>
</dbReference>
<organism evidence="2 3">
    <name type="scientific">Nocardioides aquaticus</name>
    <dbReference type="NCBI Taxonomy" id="160826"/>
    <lineage>
        <taxon>Bacteria</taxon>
        <taxon>Bacillati</taxon>
        <taxon>Actinomycetota</taxon>
        <taxon>Actinomycetes</taxon>
        <taxon>Propionibacteriales</taxon>
        <taxon>Nocardioidaceae</taxon>
        <taxon>Nocardioides</taxon>
    </lineage>
</organism>
<keyword evidence="3" id="KW-1185">Reference proteome</keyword>
<feature type="domain" description="RsiG-like" evidence="1">
    <location>
        <begin position="16"/>
        <end position="63"/>
    </location>
</feature>
<evidence type="ECO:0000259" key="1">
    <source>
        <dbReference type="Pfam" id="PF22802"/>
    </source>
</evidence>
<dbReference type="InterPro" id="IPR055209">
    <property type="entry name" value="RsiG-like_dom"/>
</dbReference>
<reference evidence="2 3" key="1">
    <citation type="submission" date="2021-05" db="EMBL/GenBank/DDBJ databases">
        <title>Complete genome of Nocardioides aquaticus KCTC 9944T isolated from meromictic and hypersaline Ekho Lake, Antarctica.</title>
        <authorList>
            <person name="Hwang K."/>
            <person name="Kim K.M."/>
            <person name="Choe H."/>
        </authorList>
    </citation>
    <scope>NUCLEOTIDE SEQUENCE [LARGE SCALE GENOMIC DNA]</scope>
    <source>
        <strain evidence="2 3">KCTC 9944</strain>
    </source>
</reference>
<evidence type="ECO:0000313" key="3">
    <source>
        <dbReference type="Proteomes" id="UP000679307"/>
    </source>
</evidence>
<protein>
    <recommendedName>
        <fullName evidence="1">RsiG-like domain-containing protein</fullName>
    </recommendedName>
</protein>
<proteinExistence type="predicted"/>
<dbReference type="Proteomes" id="UP000679307">
    <property type="component" value="Chromosome"/>
</dbReference>